<evidence type="ECO:0000313" key="2">
    <source>
        <dbReference type="EMBL" id="KAK4459677.1"/>
    </source>
</evidence>
<organism evidence="2 3">
    <name type="scientific">Cladorrhinum samala</name>
    <dbReference type="NCBI Taxonomy" id="585594"/>
    <lineage>
        <taxon>Eukaryota</taxon>
        <taxon>Fungi</taxon>
        <taxon>Dikarya</taxon>
        <taxon>Ascomycota</taxon>
        <taxon>Pezizomycotina</taxon>
        <taxon>Sordariomycetes</taxon>
        <taxon>Sordariomycetidae</taxon>
        <taxon>Sordariales</taxon>
        <taxon>Podosporaceae</taxon>
        <taxon>Cladorrhinum</taxon>
    </lineage>
</organism>
<gene>
    <name evidence="2" type="ORF">QBC42DRAFT_231137</name>
</gene>
<protein>
    <submittedName>
        <fullName evidence="2">Uncharacterized protein</fullName>
    </submittedName>
</protein>
<proteinExistence type="predicted"/>
<name>A0AAV9HFP4_9PEZI</name>
<evidence type="ECO:0000256" key="1">
    <source>
        <dbReference type="SAM" id="MobiDB-lite"/>
    </source>
</evidence>
<sequence length="433" mass="45985">MASFCHISTQLNPYRSFRLVFIYLGTLFTRLYHSSCCLGVPSLQIRRHHRHHVVAQRLQPQCTLDQCLSQVVGSADLNPAAQFSACVSLFGAPATVTLTNAADVIFSTSTVTVPYTDIIISTSTAFSTVTEAATSYVDVPQTVTEYTATRISTEIIQATQPAVTLLRKRSAQLKNRSGCKPRSSSSTLPPQEPSITSTEEPSATLPAANCIDLAQYSSACSCIGAISDATQIATFSDAAPTSFITETFTSTAAASTSTSVITVIVTETETQVATTTIPTTIQTIEDSVETATSTIPASLAPTLTAVLRANLANRLIKPLGQYLMLDGAATAATSANVQVITSSGRLSFLSSPTFSLWVRGNNLYGYLWLQPDSAASSDRPVSCMPDINGVLNCATADGVFNVIYFCSGTVLYMGPSDWNQAGCTKIVLNLNTV</sequence>
<reference evidence="2" key="2">
    <citation type="submission" date="2023-06" db="EMBL/GenBank/DDBJ databases">
        <authorList>
            <consortium name="Lawrence Berkeley National Laboratory"/>
            <person name="Mondo S.J."/>
            <person name="Hensen N."/>
            <person name="Bonometti L."/>
            <person name="Westerberg I."/>
            <person name="Brannstrom I.O."/>
            <person name="Guillou S."/>
            <person name="Cros-Aarteil S."/>
            <person name="Calhoun S."/>
            <person name="Haridas S."/>
            <person name="Kuo A."/>
            <person name="Pangilinan J."/>
            <person name="Riley R."/>
            <person name="Labutti K."/>
            <person name="Andreopoulos B."/>
            <person name="Lipzen A."/>
            <person name="Chen C."/>
            <person name="Yanf M."/>
            <person name="Daum C."/>
            <person name="Ng V."/>
            <person name="Clum A."/>
            <person name="Steindorff A."/>
            <person name="Ohm R."/>
            <person name="Martin F."/>
            <person name="Silar P."/>
            <person name="Natvig D."/>
            <person name="Lalanne C."/>
            <person name="Gautier V."/>
            <person name="Ament-Velasquez S.L."/>
            <person name="Kruys A."/>
            <person name="Hutchinson M.I."/>
            <person name="Powell A.J."/>
            <person name="Barry K."/>
            <person name="Miller A.N."/>
            <person name="Grigoriev I.V."/>
            <person name="Debuchy R."/>
            <person name="Gladieux P."/>
            <person name="Thoren M.H."/>
            <person name="Johannesson H."/>
        </authorList>
    </citation>
    <scope>NUCLEOTIDE SEQUENCE</scope>
    <source>
        <strain evidence="2">PSN324</strain>
    </source>
</reference>
<dbReference type="EMBL" id="MU865030">
    <property type="protein sequence ID" value="KAK4459677.1"/>
    <property type="molecule type" value="Genomic_DNA"/>
</dbReference>
<keyword evidence="3" id="KW-1185">Reference proteome</keyword>
<dbReference type="Proteomes" id="UP001321749">
    <property type="component" value="Unassembled WGS sequence"/>
</dbReference>
<reference evidence="2" key="1">
    <citation type="journal article" date="2023" name="Mol. Phylogenet. Evol.">
        <title>Genome-scale phylogeny and comparative genomics of the fungal order Sordariales.</title>
        <authorList>
            <person name="Hensen N."/>
            <person name="Bonometti L."/>
            <person name="Westerberg I."/>
            <person name="Brannstrom I.O."/>
            <person name="Guillou S."/>
            <person name="Cros-Aarteil S."/>
            <person name="Calhoun S."/>
            <person name="Haridas S."/>
            <person name="Kuo A."/>
            <person name="Mondo S."/>
            <person name="Pangilinan J."/>
            <person name="Riley R."/>
            <person name="LaButti K."/>
            <person name="Andreopoulos B."/>
            <person name="Lipzen A."/>
            <person name="Chen C."/>
            <person name="Yan M."/>
            <person name="Daum C."/>
            <person name="Ng V."/>
            <person name="Clum A."/>
            <person name="Steindorff A."/>
            <person name="Ohm R.A."/>
            <person name="Martin F."/>
            <person name="Silar P."/>
            <person name="Natvig D.O."/>
            <person name="Lalanne C."/>
            <person name="Gautier V."/>
            <person name="Ament-Velasquez S.L."/>
            <person name="Kruys A."/>
            <person name="Hutchinson M.I."/>
            <person name="Powell A.J."/>
            <person name="Barry K."/>
            <person name="Miller A.N."/>
            <person name="Grigoriev I.V."/>
            <person name="Debuchy R."/>
            <person name="Gladieux P."/>
            <person name="Hiltunen Thoren M."/>
            <person name="Johannesson H."/>
        </authorList>
    </citation>
    <scope>NUCLEOTIDE SEQUENCE</scope>
    <source>
        <strain evidence="2">PSN324</strain>
    </source>
</reference>
<evidence type="ECO:0000313" key="3">
    <source>
        <dbReference type="Proteomes" id="UP001321749"/>
    </source>
</evidence>
<comment type="caution">
    <text evidence="2">The sequence shown here is derived from an EMBL/GenBank/DDBJ whole genome shotgun (WGS) entry which is preliminary data.</text>
</comment>
<accession>A0AAV9HFP4</accession>
<feature type="region of interest" description="Disordered" evidence="1">
    <location>
        <begin position="173"/>
        <end position="202"/>
    </location>
</feature>
<dbReference type="AlphaFoldDB" id="A0AAV9HFP4"/>
<feature type="compositionally biased region" description="Polar residues" evidence="1">
    <location>
        <begin position="182"/>
        <end position="201"/>
    </location>
</feature>